<evidence type="ECO:0000256" key="1">
    <source>
        <dbReference type="SAM" id="Coils"/>
    </source>
</evidence>
<accession>A0A9W4UEC9</accession>
<dbReference type="Pfam" id="PF24476">
    <property type="entry name" value="DUF7580"/>
    <property type="match status" value="1"/>
</dbReference>
<name>A0A9W4UEC9_9PLEO</name>
<proteinExistence type="predicted"/>
<keyword evidence="5" id="KW-1185">Reference proteome</keyword>
<dbReference type="Proteomes" id="UP001152607">
    <property type="component" value="Unassembled WGS sequence"/>
</dbReference>
<gene>
    <name evidence="4" type="ORF">PDIGIT_LOCUS6394</name>
</gene>
<organism evidence="4 5">
    <name type="scientific">Periconia digitata</name>
    <dbReference type="NCBI Taxonomy" id="1303443"/>
    <lineage>
        <taxon>Eukaryota</taxon>
        <taxon>Fungi</taxon>
        <taxon>Dikarya</taxon>
        <taxon>Ascomycota</taxon>
        <taxon>Pezizomycotina</taxon>
        <taxon>Dothideomycetes</taxon>
        <taxon>Pleosporomycetidae</taxon>
        <taxon>Pleosporales</taxon>
        <taxon>Massarineae</taxon>
        <taxon>Periconiaceae</taxon>
        <taxon>Periconia</taxon>
    </lineage>
</organism>
<comment type="caution">
    <text evidence="4">The sequence shown here is derived from an EMBL/GenBank/DDBJ whole genome shotgun (WGS) entry which is preliminary data.</text>
</comment>
<dbReference type="InterPro" id="IPR056002">
    <property type="entry name" value="DUF7580"/>
</dbReference>
<evidence type="ECO:0000313" key="5">
    <source>
        <dbReference type="Proteomes" id="UP001152607"/>
    </source>
</evidence>
<feature type="region of interest" description="Disordered" evidence="2">
    <location>
        <begin position="298"/>
        <end position="328"/>
    </location>
</feature>
<reference evidence="4" key="1">
    <citation type="submission" date="2023-01" db="EMBL/GenBank/DDBJ databases">
        <authorList>
            <person name="Van Ghelder C."/>
            <person name="Rancurel C."/>
        </authorList>
    </citation>
    <scope>NUCLEOTIDE SEQUENCE</scope>
    <source>
        <strain evidence="4">CNCM I-4278</strain>
    </source>
</reference>
<dbReference type="PANTHER" id="PTHR35186">
    <property type="entry name" value="ANK_REP_REGION DOMAIN-CONTAINING PROTEIN"/>
    <property type="match status" value="1"/>
</dbReference>
<dbReference type="AlphaFoldDB" id="A0A9W4UEC9"/>
<dbReference type="PANTHER" id="PTHR35186:SF4">
    <property type="entry name" value="PRION-INHIBITION AND PROPAGATION HELO DOMAIN-CONTAINING PROTEIN"/>
    <property type="match status" value="1"/>
</dbReference>
<evidence type="ECO:0000259" key="3">
    <source>
        <dbReference type="Pfam" id="PF24476"/>
    </source>
</evidence>
<protein>
    <recommendedName>
        <fullName evidence="3">DUF7580 domain-containing protein</fullName>
    </recommendedName>
</protein>
<dbReference type="EMBL" id="CAOQHR010000004">
    <property type="protein sequence ID" value="CAI6333356.1"/>
    <property type="molecule type" value="Genomic_DNA"/>
</dbReference>
<evidence type="ECO:0000313" key="4">
    <source>
        <dbReference type="EMBL" id="CAI6333356.1"/>
    </source>
</evidence>
<feature type="coiled-coil region" evidence="1">
    <location>
        <begin position="176"/>
        <end position="203"/>
    </location>
</feature>
<keyword evidence="1" id="KW-0175">Coiled coil</keyword>
<sequence length="591" mass="66113">MHVRNNILCTSQMSGVELAGLILGCLPILIQGIEKYNEGLDPVKSFLRWEKELPALIRKLRNQHVHYAQTIRILLEPITSEFELAEMLSGSVAMWKDKSMDLKLQEKLQDSYHAYQSTITDIERITKRIASKLDLDRASELSRNDLEALIVANPKKDNDRFEFRKRVKFGMSKKSIKALLEELDDCNKELERFTEKSEKIESVRKSVKPSFANGLQRIQKYATGLHDTLSVCFSCACKASHTTSLQLEQRSTLFASGRKAKTTTKTSFNVSFSSIPEDAQQVWNWQAAEIVVEDEDEYEDLLEPQPGQKPRMTKSVSFGDKPPPPYSPDDPEIAKPPLMEEVRDLCASIQGLYKTAPCIGFSFDTKSKLRGAYPVQKVSTEPTATGFVSLEELLNKPPMVNGRPAKLSKKERYSLALTLASSTLQLNATPWLPSSQWGTKDIVFHRTGNGPRLLDIDRPYISPTDAVKALTNCTGPKTRGFKNKNTVLLALAVALLELYFGISAEKHCELEQADGNPTSNPWTLCAMAYEWADEEQENLSAAFSTAVNHCLKCFSDPSASLSDPDFLQAAVECIVLPLQDELYQFLGKSGP</sequence>
<dbReference type="OrthoDB" id="3565018at2759"/>
<feature type="domain" description="DUF7580" evidence="3">
    <location>
        <begin position="216"/>
        <end position="584"/>
    </location>
</feature>
<evidence type="ECO:0000256" key="2">
    <source>
        <dbReference type="SAM" id="MobiDB-lite"/>
    </source>
</evidence>